<evidence type="ECO:0000256" key="1">
    <source>
        <dbReference type="ARBA" id="ARBA00001933"/>
    </source>
</evidence>
<keyword evidence="4 7" id="KW-0808">Transferase</keyword>
<gene>
    <name evidence="7" type="ORF">MKK02DRAFT_36100</name>
</gene>
<dbReference type="PANTHER" id="PTHR42790:SF1">
    <property type="entry name" value="AROMATIC AMINO ACID AMINOTRANSFERASE, HYPOTHETICAL (EUROFUNG)"/>
    <property type="match status" value="1"/>
</dbReference>
<organism evidence="7 8">
    <name type="scientific">Dioszegia hungarica</name>
    <dbReference type="NCBI Taxonomy" id="4972"/>
    <lineage>
        <taxon>Eukaryota</taxon>
        <taxon>Fungi</taxon>
        <taxon>Dikarya</taxon>
        <taxon>Basidiomycota</taxon>
        <taxon>Agaricomycotina</taxon>
        <taxon>Tremellomycetes</taxon>
        <taxon>Tremellales</taxon>
        <taxon>Bulleribasidiaceae</taxon>
        <taxon>Dioszegia</taxon>
    </lineage>
</organism>
<comment type="caution">
    <text evidence="7">The sequence shown here is derived from an EMBL/GenBank/DDBJ whole genome shotgun (WGS) entry which is preliminary data.</text>
</comment>
<dbReference type="Proteomes" id="UP001164286">
    <property type="component" value="Unassembled WGS sequence"/>
</dbReference>
<sequence length="603" mass="66914">MDAAFAIPSRGGIDARGKAMAPTSSKQLIDTELPKAMDMTHHLNRLSKNRNPSSLKELYKYAAIPGMIPLGGGIPHPDVFPFEQLSALTLPVDSVSLDLPRVPEKAKQSLLSWLFGGGKRVDEISIPKYAPNPTATTVQLSTSLQYQAATGPPALPLFLREYVETVYKPAYADWDVLLNVGATDGWAKICQMLLEVGDAVLVEEWTYPGAENAFLPMECEMIPIRMDGEGVLPAHLDEVLGGWKEEERGGKKRPRVFYTIPTGQNPSGATMMGPRKKEVYDVCKKYDIIICEDEPYYTLYVGDWMPKGKKATAEEEHQIETEKKEGKEGKEAFLKALPPTYLTFDTDGRVIRMDTFSKTSCPGSRLGWFTTSPLFIERLTRATESQTQAPSGFATALTTTLLTHWGFDGYIRWLRGIKSTYKQRRDWIIDAIDDNFDLVLDGQEDVGSDEKRAVYDIQGLGKGATCYSKTVGVAEWDEKKGAVGSMKKGGKGPALVSFIPPTAGMFIFLAVHTSHHPKYPKLLLTQTPTEATRTLMDALWRQLAEHHVLVAPGWGFDARGEHSIGGPGIGYFRLSYSTLSYAQCRTAMKIFAEQLDKFFEVKK</sequence>
<dbReference type="AlphaFoldDB" id="A0AA38HE17"/>
<dbReference type="InterPro" id="IPR004839">
    <property type="entry name" value="Aminotransferase_I/II_large"/>
</dbReference>
<comment type="cofactor">
    <cofactor evidence="1">
        <name>pyridoxal 5'-phosphate</name>
        <dbReference type="ChEBI" id="CHEBI:597326"/>
    </cofactor>
</comment>
<evidence type="ECO:0000256" key="5">
    <source>
        <dbReference type="ARBA" id="ARBA00022898"/>
    </source>
</evidence>
<dbReference type="InterPro" id="IPR015424">
    <property type="entry name" value="PyrdxlP-dep_Trfase"/>
</dbReference>
<dbReference type="EMBL" id="JAKWFO010000003">
    <property type="protein sequence ID" value="KAI9638272.1"/>
    <property type="molecule type" value="Genomic_DNA"/>
</dbReference>
<comment type="similarity">
    <text evidence="2">Belongs to the class-I pyridoxal-phosphate-dependent aminotransferase family.</text>
</comment>
<dbReference type="CDD" id="cd00609">
    <property type="entry name" value="AAT_like"/>
    <property type="match status" value="1"/>
</dbReference>
<evidence type="ECO:0000313" key="8">
    <source>
        <dbReference type="Proteomes" id="UP001164286"/>
    </source>
</evidence>
<dbReference type="SUPFAM" id="SSF53383">
    <property type="entry name" value="PLP-dependent transferases"/>
    <property type="match status" value="1"/>
</dbReference>
<dbReference type="Gene3D" id="3.40.640.10">
    <property type="entry name" value="Type I PLP-dependent aspartate aminotransferase-like (Major domain)"/>
    <property type="match status" value="2"/>
</dbReference>
<dbReference type="InterPro" id="IPR015421">
    <property type="entry name" value="PyrdxlP-dep_Trfase_major"/>
</dbReference>
<proteinExistence type="inferred from homology"/>
<feature type="domain" description="Aminotransferase class I/classII large" evidence="6">
    <location>
        <begin position="145"/>
        <end position="433"/>
    </location>
</feature>
<evidence type="ECO:0000256" key="2">
    <source>
        <dbReference type="ARBA" id="ARBA00007441"/>
    </source>
</evidence>
<keyword evidence="8" id="KW-1185">Reference proteome</keyword>
<accession>A0AA38HE17</accession>
<evidence type="ECO:0000256" key="3">
    <source>
        <dbReference type="ARBA" id="ARBA00022576"/>
    </source>
</evidence>
<keyword evidence="3" id="KW-0032">Aminotransferase</keyword>
<reference evidence="7" key="1">
    <citation type="journal article" date="2022" name="G3 (Bethesda)">
        <title>High quality genome of the basidiomycete yeast Dioszegia hungarica PDD-24b-2 isolated from cloud water.</title>
        <authorList>
            <person name="Jarrige D."/>
            <person name="Haridas S."/>
            <person name="Bleykasten-Grosshans C."/>
            <person name="Joly M."/>
            <person name="Nadalig T."/>
            <person name="Sancelme M."/>
            <person name="Vuilleumier S."/>
            <person name="Grigoriev I.V."/>
            <person name="Amato P."/>
            <person name="Bringel F."/>
        </authorList>
    </citation>
    <scope>NUCLEOTIDE SEQUENCE</scope>
    <source>
        <strain evidence="7">PDD-24b-2</strain>
    </source>
</reference>
<dbReference type="Pfam" id="PF00155">
    <property type="entry name" value="Aminotran_1_2"/>
    <property type="match status" value="1"/>
</dbReference>
<name>A0AA38HE17_9TREE</name>
<dbReference type="GO" id="GO:1901605">
    <property type="term" value="P:alpha-amino acid metabolic process"/>
    <property type="evidence" value="ECO:0007669"/>
    <property type="project" value="TreeGrafter"/>
</dbReference>
<dbReference type="GeneID" id="77728552"/>
<evidence type="ECO:0000313" key="7">
    <source>
        <dbReference type="EMBL" id="KAI9638272.1"/>
    </source>
</evidence>
<dbReference type="GO" id="GO:0030170">
    <property type="term" value="F:pyridoxal phosphate binding"/>
    <property type="evidence" value="ECO:0007669"/>
    <property type="project" value="InterPro"/>
</dbReference>
<dbReference type="RefSeq" id="XP_052948049.1">
    <property type="nucleotide sequence ID" value="XM_053089347.1"/>
</dbReference>
<dbReference type="InterPro" id="IPR050859">
    <property type="entry name" value="Class-I_PLP-dep_aminotransf"/>
</dbReference>
<dbReference type="GO" id="GO:0008483">
    <property type="term" value="F:transaminase activity"/>
    <property type="evidence" value="ECO:0007669"/>
    <property type="project" value="UniProtKB-KW"/>
</dbReference>
<keyword evidence="5" id="KW-0663">Pyridoxal phosphate</keyword>
<evidence type="ECO:0000256" key="4">
    <source>
        <dbReference type="ARBA" id="ARBA00022679"/>
    </source>
</evidence>
<protein>
    <submittedName>
        <fullName evidence="7">Pyridoxal phosphate-dependent transferase</fullName>
    </submittedName>
</protein>
<evidence type="ECO:0000259" key="6">
    <source>
        <dbReference type="Pfam" id="PF00155"/>
    </source>
</evidence>
<dbReference type="PANTHER" id="PTHR42790">
    <property type="entry name" value="AMINOTRANSFERASE"/>
    <property type="match status" value="1"/>
</dbReference>